<dbReference type="Gene3D" id="3.90.550.10">
    <property type="entry name" value="Spore Coat Polysaccharide Biosynthesis Protein SpsA, Chain A"/>
    <property type="match status" value="1"/>
</dbReference>
<evidence type="ECO:0000313" key="2">
    <source>
        <dbReference type="Proteomes" id="UP000010795"/>
    </source>
</evidence>
<dbReference type="KEGG" id="tco:Theco_0166"/>
<sequence>MVKTVAIVQARTGSTRLPGKVLKKLGERTVLGHVIERLKAVGSIHEIWVATTTLDQDDAIVHEAEQYRIQVYRGSEQDVLDRYYRTAVEAGAETVVRITSDCPFIDPEITDHLIRFYHESACDYASNTLERTFPRGLDAEVFRIEALQEAWRNANQPFEREHVTPYIYLHPEKFSLASFVAEKNFSHYRWTLDTEEDWLLIQTIYKRLKHNHVCVTYSEIKRLMKQDPSLHLINAHVEQKKLGE</sequence>
<dbReference type="AlphaFoldDB" id="L0E7Z9"/>
<dbReference type="InterPro" id="IPR029044">
    <property type="entry name" value="Nucleotide-diphossugar_trans"/>
</dbReference>
<dbReference type="SUPFAM" id="SSF53448">
    <property type="entry name" value="Nucleotide-diphospho-sugar transferases"/>
    <property type="match status" value="1"/>
</dbReference>
<dbReference type="EMBL" id="CP003255">
    <property type="protein sequence ID" value="AGA56413.1"/>
    <property type="molecule type" value="Genomic_DNA"/>
</dbReference>
<dbReference type="eggNOG" id="COG1861">
    <property type="taxonomic scope" value="Bacteria"/>
</dbReference>
<gene>
    <name evidence="1" type="ordered locus">Theco_0166</name>
</gene>
<name>L0E7Z9_THECK</name>
<accession>L0E7Z9</accession>
<dbReference type="InterPro" id="IPR003329">
    <property type="entry name" value="Cytidylyl_trans"/>
</dbReference>
<dbReference type="Proteomes" id="UP000010795">
    <property type="component" value="Chromosome"/>
</dbReference>
<dbReference type="RefSeq" id="WP_015253180.1">
    <property type="nucleotide sequence ID" value="NC_019897.1"/>
</dbReference>
<keyword evidence="2" id="KW-1185">Reference proteome</keyword>
<reference evidence="2" key="1">
    <citation type="submission" date="2012-01" db="EMBL/GenBank/DDBJ databases">
        <title>Complete sequence of chromosome of Thermobacillus composti KWC4.</title>
        <authorList>
            <person name="Lucas S."/>
            <person name="Han J."/>
            <person name="Lapidus A."/>
            <person name="Cheng J.-F."/>
            <person name="Goodwin L."/>
            <person name="Pitluck S."/>
            <person name="Peters L."/>
            <person name="Ovchinnikova G."/>
            <person name="Teshima H."/>
            <person name="Detter J.C."/>
            <person name="Han C."/>
            <person name="Tapia R."/>
            <person name="Land M."/>
            <person name="Hauser L."/>
            <person name="Kyrpides N."/>
            <person name="Ivanova N."/>
            <person name="Pagani I."/>
            <person name="Anderson I."/>
            <person name="Woyke T."/>
        </authorList>
    </citation>
    <scope>NUCLEOTIDE SEQUENCE [LARGE SCALE GENOMIC DNA]</scope>
    <source>
        <strain evidence="2">DSM 18247 / JCM 13945 / KWC4</strain>
    </source>
</reference>
<dbReference type="CDD" id="cd02518">
    <property type="entry name" value="GT2_SpsF"/>
    <property type="match status" value="1"/>
</dbReference>
<dbReference type="GO" id="GO:0005829">
    <property type="term" value="C:cytosol"/>
    <property type="evidence" value="ECO:0007669"/>
    <property type="project" value="TreeGrafter"/>
</dbReference>
<dbReference type="STRING" id="717605.Theco_0166"/>
<dbReference type="HOGENOM" id="CLU_072501_0_0_9"/>
<evidence type="ECO:0000313" key="1">
    <source>
        <dbReference type="EMBL" id="AGA56413.1"/>
    </source>
</evidence>
<dbReference type="PANTHER" id="PTHR42866:SF1">
    <property type="entry name" value="SPORE COAT POLYSACCHARIDE BIOSYNTHESIS PROTEIN SPSF"/>
    <property type="match status" value="1"/>
</dbReference>
<organism evidence="1 2">
    <name type="scientific">Thermobacillus composti (strain DSM 18247 / JCM 13945 / KWC4)</name>
    <dbReference type="NCBI Taxonomy" id="717605"/>
    <lineage>
        <taxon>Bacteria</taxon>
        <taxon>Bacillati</taxon>
        <taxon>Bacillota</taxon>
        <taxon>Bacilli</taxon>
        <taxon>Bacillales</taxon>
        <taxon>Paenibacillaceae</taxon>
        <taxon>Thermobacillus</taxon>
    </lineage>
</organism>
<proteinExistence type="predicted"/>
<dbReference type="PANTHER" id="PTHR42866">
    <property type="entry name" value="3-DEOXY-MANNO-OCTULOSONATE CYTIDYLYLTRANSFERASE"/>
    <property type="match status" value="1"/>
</dbReference>
<protein>
    <submittedName>
        <fullName evidence="1">Spore coat polysaccharide biosynthesis protein F, CMP-KDO synthetase</fullName>
    </submittedName>
</protein>
<dbReference type="Pfam" id="PF02348">
    <property type="entry name" value="CTP_transf_3"/>
    <property type="match status" value="1"/>
</dbReference>